<evidence type="ECO:0000313" key="2">
    <source>
        <dbReference type="WBParaSite" id="nRc.2.0.1.t24731-RA"/>
    </source>
</evidence>
<dbReference type="AlphaFoldDB" id="A0A915JE19"/>
<protein>
    <submittedName>
        <fullName evidence="2">Uncharacterized protein</fullName>
    </submittedName>
</protein>
<accession>A0A915JE19</accession>
<sequence>MKLKDVFSICKSEANCIIWLLEQNFLPKEKRCLSESCAQTDQFMTLVTANKNDGLKWHCGKCRICCNDTNALLEEKSFAFESDIQAYPNVHKAIRVRYLLVWMLMERGLHVGLTLLAYR</sequence>
<dbReference type="WBParaSite" id="nRc.2.0.1.t24731-RA">
    <property type="protein sequence ID" value="nRc.2.0.1.t24731-RA"/>
    <property type="gene ID" value="nRc.2.0.1.g24731"/>
</dbReference>
<reference evidence="2" key="1">
    <citation type="submission" date="2022-11" db="UniProtKB">
        <authorList>
            <consortium name="WormBaseParasite"/>
        </authorList>
    </citation>
    <scope>IDENTIFICATION</scope>
</reference>
<organism evidence="1 2">
    <name type="scientific">Romanomermis culicivorax</name>
    <name type="common">Nematode worm</name>
    <dbReference type="NCBI Taxonomy" id="13658"/>
    <lineage>
        <taxon>Eukaryota</taxon>
        <taxon>Metazoa</taxon>
        <taxon>Ecdysozoa</taxon>
        <taxon>Nematoda</taxon>
        <taxon>Enoplea</taxon>
        <taxon>Dorylaimia</taxon>
        <taxon>Mermithida</taxon>
        <taxon>Mermithoidea</taxon>
        <taxon>Mermithidae</taxon>
        <taxon>Romanomermis</taxon>
    </lineage>
</organism>
<name>A0A915JE19_ROMCU</name>
<proteinExistence type="predicted"/>
<dbReference type="Proteomes" id="UP000887565">
    <property type="component" value="Unplaced"/>
</dbReference>
<evidence type="ECO:0000313" key="1">
    <source>
        <dbReference type="Proteomes" id="UP000887565"/>
    </source>
</evidence>
<keyword evidence="1" id="KW-1185">Reference proteome</keyword>